<dbReference type="PROSITE" id="PS50865">
    <property type="entry name" value="ZF_MYND_2"/>
    <property type="match status" value="1"/>
</dbReference>
<evidence type="ECO:0000313" key="10">
    <source>
        <dbReference type="EMBL" id="GMT15316.1"/>
    </source>
</evidence>
<evidence type="ECO:0000256" key="2">
    <source>
        <dbReference type="ARBA" id="ARBA00022723"/>
    </source>
</evidence>
<feature type="compositionally biased region" description="Low complexity" evidence="7">
    <location>
        <begin position="115"/>
        <end position="126"/>
    </location>
</feature>
<dbReference type="GO" id="GO:0016579">
    <property type="term" value="P:protein deubiquitination"/>
    <property type="evidence" value="ECO:0007669"/>
    <property type="project" value="InterPro"/>
</dbReference>
<keyword evidence="3 5" id="KW-0863">Zinc-finger</keyword>
<name>A0AAV5V6R4_9BILA</name>
<evidence type="ECO:0000256" key="4">
    <source>
        <dbReference type="ARBA" id="ARBA00022833"/>
    </source>
</evidence>
<keyword evidence="4" id="KW-0862">Zinc</keyword>
<dbReference type="EC" id="3.4.19.12" evidence="6"/>
<protein>
    <recommendedName>
        <fullName evidence="6">Ubiquitin carboxyl-terminal hydrolase</fullName>
        <ecNumber evidence="6">3.4.19.12</ecNumber>
    </recommendedName>
</protein>
<accession>A0AAV5V6R4</accession>
<dbReference type="InterPro" id="IPR001394">
    <property type="entry name" value="Peptidase_C19_UCH"/>
</dbReference>
<feature type="region of interest" description="Disordered" evidence="7">
    <location>
        <begin position="110"/>
        <end position="133"/>
    </location>
</feature>
<evidence type="ECO:0000256" key="6">
    <source>
        <dbReference type="RuleBase" id="RU366025"/>
    </source>
</evidence>
<evidence type="ECO:0000256" key="7">
    <source>
        <dbReference type="SAM" id="MobiDB-lite"/>
    </source>
</evidence>
<gene>
    <name evidence="10" type="ORF">PFISCL1PPCAC_6613</name>
</gene>
<dbReference type="EMBL" id="BTSY01000002">
    <property type="protein sequence ID" value="GMT15316.1"/>
    <property type="molecule type" value="Genomic_DNA"/>
</dbReference>
<feature type="region of interest" description="Disordered" evidence="7">
    <location>
        <begin position="1"/>
        <end position="51"/>
    </location>
</feature>
<evidence type="ECO:0000256" key="1">
    <source>
        <dbReference type="ARBA" id="ARBA00000707"/>
    </source>
</evidence>
<feature type="compositionally biased region" description="Low complexity" evidence="7">
    <location>
        <begin position="579"/>
        <end position="589"/>
    </location>
</feature>
<reference evidence="10" key="1">
    <citation type="submission" date="2023-10" db="EMBL/GenBank/DDBJ databases">
        <title>Genome assembly of Pristionchus species.</title>
        <authorList>
            <person name="Yoshida K."/>
            <person name="Sommer R.J."/>
        </authorList>
    </citation>
    <scope>NUCLEOTIDE SEQUENCE</scope>
    <source>
        <strain evidence="10">RS5133</strain>
    </source>
</reference>
<feature type="non-terminal residue" evidence="10">
    <location>
        <position position="1"/>
    </location>
</feature>
<keyword evidence="6" id="KW-0378">Hydrolase</keyword>
<keyword evidence="2" id="KW-0479">Metal-binding</keyword>
<comment type="caution">
    <text evidence="10">The sequence shown here is derived from an EMBL/GenBank/DDBJ whole genome shotgun (WGS) entry which is preliminary data.</text>
</comment>
<feature type="domain" description="MYND-type" evidence="9">
    <location>
        <begin position="453"/>
        <end position="491"/>
    </location>
</feature>
<evidence type="ECO:0000256" key="5">
    <source>
        <dbReference type="PROSITE-ProRule" id="PRU00134"/>
    </source>
</evidence>
<dbReference type="Proteomes" id="UP001432322">
    <property type="component" value="Unassembled WGS sequence"/>
</dbReference>
<dbReference type="InterPro" id="IPR038765">
    <property type="entry name" value="Papain-like_cys_pep_sf"/>
</dbReference>
<dbReference type="Pfam" id="PF00443">
    <property type="entry name" value="UCH"/>
    <property type="match status" value="1"/>
</dbReference>
<evidence type="ECO:0000313" key="11">
    <source>
        <dbReference type="Proteomes" id="UP001432322"/>
    </source>
</evidence>
<feature type="domain" description="USP" evidence="8">
    <location>
        <begin position="160"/>
        <end position="865"/>
    </location>
</feature>
<comment type="similarity">
    <text evidence="6">Belongs to the peptidase C19 family.</text>
</comment>
<proteinExistence type="inferred from homology"/>
<dbReference type="PANTHER" id="PTHR21646:SF74">
    <property type="entry name" value="UBIQUITIN CARBOXYL-TERMINAL HYDROLASE 19"/>
    <property type="match status" value="1"/>
</dbReference>
<dbReference type="Pfam" id="PF01753">
    <property type="entry name" value="zf-MYND"/>
    <property type="match status" value="1"/>
</dbReference>
<comment type="catalytic activity">
    <reaction evidence="1 6">
        <text>Thiol-dependent hydrolysis of ester, thioester, amide, peptide and isopeptide bonds formed by the C-terminal Gly of ubiquitin (a 76-residue protein attached to proteins as an intracellular targeting signal).</text>
        <dbReference type="EC" id="3.4.19.12"/>
    </reaction>
</comment>
<dbReference type="GO" id="GO:0008270">
    <property type="term" value="F:zinc ion binding"/>
    <property type="evidence" value="ECO:0007669"/>
    <property type="project" value="UniProtKB-KW"/>
</dbReference>
<dbReference type="PROSITE" id="PS50235">
    <property type="entry name" value="USP_3"/>
    <property type="match status" value="1"/>
</dbReference>
<sequence length="896" mass="100340">SISASYRAGPSVTELNRQAAEREKRDKEREEYKAWEEREREKEAMSPAEPLFKDFRRKVTVSSSSTAPSKERTTFTVTASGGLAMSNGTAAPAGKYSSSYSNGGLLRSEPYSTGSVSPAPSSSNIPNIPPPSYESSYTLKPTAKVTPYEERGTVVASGFTGLRNIGNTCFMNATLQMLINCVELRTYFIDGHHKSDVNSLNPLGFKGRLAEAFCDFMQQMWSCTSRAIEPARIKELVAEKASQFANFAQHDAHEFLSFLLDGLHEDLNRVKSKATTGTVEANGRPDIEVATEAWHNHLLRNDSIFVDLFHGQLKSRLQCPKCDKVSITFDPFLYLPVPFPKQKKSMTVHFWPLDPTLKPVKMSVHYSAEGSIADFLQSVSDTVGGQAKNFRMIEVVSHRIHKTFYPDEKSSILSPGDVLHVFQLHSPSDCNEEVVELQAVQRLLYPPNLRYICAHCGSSKSLSACHDCYNVYYCNEDCQHQHWETEHRKDCRSRNNVEMVGQPFLVSLPTSKCTHAQLMRVIEARCKHSVEVFQPPVAAGCAIPYIDEGGSPVAKPRRSSKSPSPPARNGTNGLDVIHSSPSSLLSTKSEVNGREKSTTPKRQTVMPEQRSSSSSTRSDLRMFFVRKIINQSTFHGEDLVEETDRPLSLHSGQTLAINWRNVREGKPYVTVDTRKQVDVDEERGRKYAAAAANISSQGQTSSSDPSLQEMLAMFSETERLKPEESWYCNRCKDHVEATKRLELYRLPPVLIIQLKRFVYTASIHTMHRRSKDERRVIYPLEGLDLSSFLADGAPSALPPIYDLTGVVCHSGSSYFGHYVSMGRLPSFDASKTEIDWRNFDDSIVTKITPSQVQSDDAYLLFYKQRGYSTRSIFTRHYSYDPAASAASRHTPDSNGN</sequence>
<dbReference type="SUPFAM" id="SSF54001">
    <property type="entry name" value="Cysteine proteinases"/>
    <property type="match status" value="1"/>
</dbReference>
<feature type="region of interest" description="Disordered" evidence="7">
    <location>
        <begin position="552"/>
        <end position="617"/>
    </location>
</feature>
<dbReference type="InterPro" id="IPR002893">
    <property type="entry name" value="Znf_MYND"/>
</dbReference>
<evidence type="ECO:0000259" key="9">
    <source>
        <dbReference type="PROSITE" id="PS50865"/>
    </source>
</evidence>
<keyword evidence="6" id="KW-0833">Ubl conjugation pathway</keyword>
<organism evidence="10 11">
    <name type="scientific">Pristionchus fissidentatus</name>
    <dbReference type="NCBI Taxonomy" id="1538716"/>
    <lineage>
        <taxon>Eukaryota</taxon>
        <taxon>Metazoa</taxon>
        <taxon>Ecdysozoa</taxon>
        <taxon>Nematoda</taxon>
        <taxon>Chromadorea</taxon>
        <taxon>Rhabditida</taxon>
        <taxon>Rhabditina</taxon>
        <taxon>Diplogasteromorpha</taxon>
        <taxon>Diplogasteroidea</taxon>
        <taxon>Neodiplogasteridae</taxon>
        <taxon>Pristionchus</taxon>
    </lineage>
</organism>
<dbReference type="InterPro" id="IPR050185">
    <property type="entry name" value="Ub_carboxyl-term_hydrolase"/>
</dbReference>
<dbReference type="PROSITE" id="PS01360">
    <property type="entry name" value="ZF_MYND_1"/>
    <property type="match status" value="1"/>
</dbReference>
<dbReference type="PROSITE" id="PS00973">
    <property type="entry name" value="USP_2"/>
    <property type="match status" value="1"/>
</dbReference>
<keyword evidence="6" id="KW-0645">Protease</keyword>
<dbReference type="PANTHER" id="PTHR21646">
    <property type="entry name" value="UBIQUITIN CARBOXYL-TERMINAL HYDROLASE"/>
    <property type="match status" value="1"/>
</dbReference>
<dbReference type="AlphaFoldDB" id="A0AAV5V6R4"/>
<dbReference type="InterPro" id="IPR028889">
    <property type="entry name" value="USP"/>
</dbReference>
<dbReference type="SUPFAM" id="SSF144232">
    <property type="entry name" value="HIT/MYND zinc finger-like"/>
    <property type="match status" value="1"/>
</dbReference>
<evidence type="ECO:0000259" key="8">
    <source>
        <dbReference type="PROSITE" id="PS50235"/>
    </source>
</evidence>
<dbReference type="GO" id="GO:0004843">
    <property type="term" value="F:cysteine-type deubiquitinase activity"/>
    <property type="evidence" value="ECO:0007669"/>
    <property type="project" value="UniProtKB-UniRule"/>
</dbReference>
<feature type="compositionally biased region" description="Basic and acidic residues" evidence="7">
    <location>
        <begin position="19"/>
        <end position="44"/>
    </location>
</feature>
<dbReference type="GO" id="GO:0006508">
    <property type="term" value="P:proteolysis"/>
    <property type="evidence" value="ECO:0007669"/>
    <property type="project" value="UniProtKB-KW"/>
</dbReference>
<dbReference type="Gene3D" id="3.90.70.10">
    <property type="entry name" value="Cysteine proteinases"/>
    <property type="match status" value="2"/>
</dbReference>
<keyword evidence="11" id="KW-1185">Reference proteome</keyword>
<dbReference type="PROSITE" id="PS00972">
    <property type="entry name" value="USP_1"/>
    <property type="match status" value="1"/>
</dbReference>
<keyword evidence="6" id="KW-0788">Thiol protease</keyword>
<dbReference type="Gene3D" id="6.10.140.2220">
    <property type="match status" value="1"/>
</dbReference>
<dbReference type="InterPro" id="IPR018200">
    <property type="entry name" value="USP_CS"/>
</dbReference>
<evidence type="ECO:0000256" key="3">
    <source>
        <dbReference type="ARBA" id="ARBA00022771"/>
    </source>
</evidence>